<dbReference type="InterPro" id="IPR041679">
    <property type="entry name" value="DNA2/NAM7-like_C"/>
</dbReference>
<keyword evidence="3" id="KW-1185">Reference proteome</keyword>
<dbReference type="PANTHER" id="PTHR10887">
    <property type="entry name" value="DNA2/NAM7 HELICASE FAMILY"/>
    <property type="match status" value="1"/>
</dbReference>
<protein>
    <submittedName>
        <fullName evidence="2">AAA family ATPase</fullName>
    </submittedName>
</protein>
<evidence type="ECO:0000313" key="2">
    <source>
        <dbReference type="EMBL" id="NPE24599.1"/>
    </source>
</evidence>
<dbReference type="Proteomes" id="UP000820977">
    <property type="component" value="Unassembled WGS sequence"/>
</dbReference>
<dbReference type="Pfam" id="PF13245">
    <property type="entry name" value="AAA_19"/>
    <property type="match status" value="1"/>
</dbReference>
<dbReference type="Gene3D" id="2.40.30.270">
    <property type="match status" value="1"/>
</dbReference>
<dbReference type="CDD" id="cd18808">
    <property type="entry name" value="SF1_C_Upf1"/>
    <property type="match status" value="1"/>
</dbReference>
<gene>
    <name evidence="2" type="ORF">HPS54_03555</name>
</gene>
<accession>A0ABX2AZC6</accession>
<proteinExistence type="predicted"/>
<dbReference type="SUPFAM" id="SSF52540">
    <property type="entry name" value="P-loop containing nucleoside triphosphate hydrolases"/>
    <property type="match status" value="1"/>
</dbReference>
<name>A0ABX2AZC6_9BACT</name>
<organism evidence="2 3">
    <name type="scientific">Xylanibacter caecicola</name>
    <dbReference type="NCBI Taxonomy" id="2736294"/>
    <lineage>
        <taxon>Bacteria</taxon>
        <taxon>Pseudomonadati</taxon>
        <taxon>Bacteroidota</taxon>
        <taxon>Bacteroidia</taxon>
        <taxon>Bacteroidales</taxon>
        <taxon>Prevotellaceae</taxon>
        <taxon>Xylanibacter</taxon>
    </lineage>
</organism>
<feature type="domain" description="DNA2/NAM7 helicase-like C-terminal" evidence="1">
    <location>
        <begin position="890"/>
        <end position="1107"/>
    </location>
</feature>
<evidence type="ECO:0000313" key="3">
    <source>
        <dbReference type="Proteomes" id="UP000820977"/>
    </source>
</evidence>
<dbReference type="Gene3D" id="3.40.50.300">
    <property type="entry name" value="P-loop containing nucleotide triphosphate hydrolases"/>
    <property type="match status" value="3"/>
</dbReference>
<dbReference type="Pfam" id="PF13087">
    <property type="entry name" value="AAA_12"/>
    <property type="match status" value="1"/>
</dbReference>
<evidence type="ECO:0000259" key="1">
    <source>
        <dbReference type="Pfam" id="PF13087"/>
    </source>
</evidence>
<dbReference type="RefSeq" id="WP_172344095.1">
    <property type="nucleotide sequence ID" value="NZ_CASYYZ010000010.1"/>
</dbReference>
<dbReference type="InterPro" id="IPR027417">
    <property type="entry name" value="P-loop_NTPase"/>
</dbReference>
<comment type="caution">
    <text evidence="2">The sequence shown here is derived from an EMBL/GenBank/DDBJ whole genome shotgun (WGS) entry which is preliminary data.</text>
</comment>
<dbReference type="EMBL" id="JABKKJ010000003">
    <property type="protein sequence ID" value="NPE24599.1"/>
    <property type="molecule type" value="Genomic_DNA"/>
</dbReference>
<dbReference type="PANTHER" id="PTHR10887:SF495">
    <property type="entry name" value="HELICASE SENATAXIN ISOFORM X1-RELATED"/>
    <property type="match status" value="1"/>
</dbReference>
<dbReference type="InterPro" id="IPR047187">
    <property type="entry name" value="SF1_C_Upf1"/>
</dbReference>
<dbReference type="InterPro" id="IPR045055">
    <property type="entry name" value="DNA2/NAM7-like"/>
</dbReference>
<reference evidence="2 3" key="1">
    <citation type="submission" date="2020-05" db="EMBL/GenBank/DDBJ databases">
        <title>Distinct polysaccharide utilization as determinants for interspecies competition between intestinal Prevotella spp.</title>
        <authorList>
            <person name="Galvez E.J.C."/>
            <person name="Iljazovic A."/>
            <person name="Strowig T."/>
        </authorList>
    </citation>
    <scope>NUCLEOTIDE SEQUENCE [LARGE SCALE GENOMIC DNA]</scope>
    <source>
        <strain evidence="2 3">PCHR</strain>
    </source>
</reference>
<sequence>MSHITAEELFDRVYGILTAAKDTAANRMMHDTLVLACHAGVKDTEQAFGNLFSQVDFLCKRCRVSASDKYAIQNMRRHSNRNTPLSHEDLLYDARALCLFISAVFNTPVPSHVTPLIPRENRRSETGKKINARYIRCIVRNLEGGMITAETEQDMMGGTVTIDCTGDDLRYITDIIHDGTQLNLLDCNVEGGTVTPQVVVLEPDFLTDISSIAACFKDHGHHSLAYTVNRMRPRANTYATLLGNFAGDALDDIVSRRNGYTLADTLRKNFREKATEYCSCTDFNGKKFKEDAVVQTENIMKTADMLASDYDMGLAAVEPSFVCEQLGIQGRIDLMTTDMRLLVEQKSGRNMNIERGCANAFGSMQTESHYVQLLLYYGVLRYNFKLSSSATDIRLLYSKYPPTDGLLAVAFYRRLFLEAIKTRNLIVANELRIASEGFAGVIDSITPETLNTTHDTSTFYHRYIYPQTAAVTEPLHAMTGTEREYFCRMMTFVYREQRVCKLGAQEGVTGCAADFWNMTPEEKQDSGNMYTELTLTGKEKSDPDGGFDIITLGVPQRENDFLPNFRPGDMVLLYSYDKERTPDVRENILYKGSIAEIGSEEIVVALTDGQRNSNFLGDVQRTGCKDGKRAIAVEHAVSDASVNSAIRGLHEFITAPAERKELLLAHRAPRRDTGIRLSRSYNPTYDDILLRAKQARDYFLLIGPPGTGKTSMALRYIVEEELADGGAQPSILLMAYTNRAVDEICSMLEDAGMEYLRLGGKYSCDKRFRHRLMENVVEKNPRLDVIRAKTAAVRIITCTTSMLMSKSYFFKIKHFSLAVIDEASQILEPNIIGLLAAHIKNTDGSTRCCIDRFIMIGDHKQLPAVVQQDEKASAVDSEALHAIGLYNCRNSLFERLINIERANSREDFTGVLNRHGRMHPDIADFPCRMFYGTEHLTPVPLPHQQEKSLNYTTDGADDGLDRMLKRHRMVFIPSPECKHPDISDKVNTAEAEIVADVVRRIYGYYGEGFDASRTVGIIVPYRNQIATIRREIEKLGIPDLERISIDTVERYQGSQREVIIYSFTIQNRYQLEFLTGNSFSENGFTIDRKLNVAMTRARRQMIMTGNIQTLEKDLVFRKLIGYIKEKGGVASVQHRQ</sequence>